<evidence type="ECO:0000313" key="9">
    <source>
        <dbReference type="Proteomes" id="UP000799640"/>
    </source>
</evidence>
<feature type="region of interest" description="Disordered" evidence="5">
    <location>
        <begin position="116"/>
        <end position="196"/>
    </location>
</feature>
<feature type="compositionally biased region" description="Polar residues" evidence="5">
    <location>
        <begin position="362"/>
        <end position="380"/>
    </location>
</feature>
<feature type="region of interest" description="Disordered" evidence="5">
    <location>
        <begin position="769"/>
        <end position="805"/>
    </location>
</feature>
<dbReference type="SMART" id="SM00132">
    <property type="entry name" value="LIM"/>
    <property type="match status" value="2"/>
</dbReference>
<feature type="domain" description="LIM zinc-binding" evidence="6">
    <location>
        <begin position="645"/>
        <end position="708"/>
    </location>
</feature>
<keyword evidence="2 4" id="KW-0862">Zinc</keyword>
<feature type="compositionally biased region" description="Polar residues" evidence="5">
    <location>
        <begin position="388"/>
        <end position="399"/>
    </location>
</feature>
<dbReference type="InterPro" id="IPR001781">
    <property type="entry name" value="Znf_LIM"/>
</dbReference>
<keyword evidence="1 4" id="KW-0479">Metal-binding</keyword>
<evidence type="ECO:0000256" key="5">
    <source>
        <dbReference type="SAM" id="MobiDB-lite"/>
    </source>
</evidence>
<dbReference type="CDD" id="cd09397">
    <property type="entry name" value="LIM1_UF1"/>
    <property type="match status" value="1"/>
</dbReference>
<feature type="compositionally biased region" description="Polar residues" evidence="5">
    <location>
        <begin position="330"/>
        <end position="339"/>
    </location>
</feature>
<evidence type="ECO:0000256" key="4">
    <source>
        <dbReference type="PROSITE-ProRule" id="PRU00125"/>
    </source>
</evidence>
<feature type="compositionally biased region" description="Basic and acidic residues" evidence="5">
    <location>
        <begin position="592"/>
        <end position="604"/>
    </location>
</feature>
<dbReference type="AlphaFoldDB" id="A0A6G1HL83"/>
<keyword evidence="3 4" id="KW-0440">LIM domain</keyword>
<feature type="region of interest" description="Disordered" evidence="5">
    <location>
        <begin position="233"/>
        <end position="402"/>
    </location>
</feature>
<dbReference type="InterPro" id="IPR017351">
    <property type="entry name" value="PINCH-1-4-like"/>
</dbReference>
<evidence type="ECO:0008006" key="10">
    <source>
        <dbReference type="Google" id="ProtNLM"/>
    </source>
</evidence>
<dbReference type="SUPFAM" id="SSF57716">
    <property type="entry name" value="Glucocorticoid receptor-like (DNA-binding domain)"/>
    <property type="match status" value="1"/>
</dbReference>
<feature type="compositionally biased region" description="Polar residues" evidence="5">
    <location>
        <begin position="69"/>
        <end position="81"/>
    </location>
</feature>
<organism evidence="8 9">
    <name type="scientific">Trichodelitschia bisporula</name>
    <dbReference type="NCBI Taxonomy" id="703511"/>
    <lineage>
        <taxon>Eukaryota</taxon>
        <taxon>Fungi</taxon>
        <taxon>Dikarya</taxon>
        <taxon>Ascomycota</taxon>
        <taxon>Pezizomycotina</taxon>
        <taxon>Dothideomycetes</taxon>
        <taxon>Dothideomycetes incertae sedis</taxon>
        <taxon>Phaeotrichales</taxon>
        <taxon>Phaeotrichaceae</taxon>
        <taxon>Trichodelitschia</taxon>
    </lineage>
</organism>
<protein>
    <recommendedName>
        <fullName evidence="10">LIM-domain-containing protein</fullName>
    </recommendedName>
</protein>
<proteinExistence type="predicted"/>
<dbReference type="Proteomes" id="UP000799640">
    <property type="component" value="Unassembled WGS sequence"/>
</dbReference>
<keyword evidence="9" id="KW-1185">Reference proteome</keyword>
<dbReference type="PANTHER" id="PTHR24210">
    <property type="entry name" value="LIM DOMAIN-CONTAINING PROTEIN"/>
    <property type="match status" value="1"/>
</dbReference>
<feature type="domain" description="PARP-type" evidence="7">
    <location>
        <begin position="640"/>
        <end position="682"/>
    </location>
</feature>
<dbReference type="EMBL" id="ML996705">
    <property type="protein sequence ID" value="KAF2396770.1"/>
    <property type="molecule type" value="Genomic_DNA"/>
</dbReference>
<feature type="region of interest" description="Disordered" evidence="5">
    <location>
        <begin position="590"/>
        <end position="620"/>
    </location>
</feature>
<feature type="compositionally biased region" description="Basic and acidic residues" evidence="5">
    <location>
        <begin position="288"/>
        <end position="301"/>
    </location>
</feature>
<feature type="compositionally biased region" description="Polar residues" evidence="5">
    <location>
        <begin position="116"/>
        <end position="152"/>
    </location>
</feature>
<feature type="compositionally biased region" description="Basic and acidic residues" evidence="5">
    <location>
        <begin position="247"/>
        <end position="272"/>
    </location>
</feature>
<dbReference type="FunFam" id="2.10.110.10:FF:000105">
    <property type="entry name" value="Similar to LIM domain-containing protein"/>
    <property type="match status" value="1"/>
</dbReference>
<dbReference type="PANTHER" id="PTHR24210:SF14">
    <property type="entry name" value="LIM ZINC-BINDING DOMAIN-CONTAINING PROTEIN"/>
    <property type="match status" value="1"/>
</dbReference>
<feature type="region of interest" description="Disordered" evidence="5">
    <location>
        <begin position="50"/>
        <end position="97"/>
    </location>
</feature>
<evidence type="ECO:0000259" key="7">
    <source>
        <dbReference type="PROSITE" id="PS50064"/>
    </source>
</evidence>
<dbReference type="InterPro" id="IPR001510">
    <property type="entry name" value="Znf_PARP"/>
</dbReference>
<evidence type="ECO:0000256" key="3">
    <source>
        <dbReference type="ARBA" id="ARBA00023038"/>
    </source>
</evidence>
<sequence>MAGTLRASSMLPSIKCSTCGDEIEIASLADHICSTPKPLSKAATAPTFGAETEINADEVDNFLRDSRIQRSLSSPRDSNPKSPGYLRPGRNPPPRIDAAAANRPYLQVEQLHTPASFYSSNSDGRSLPVTPSTQITTPSSFQSRHQPGISRTPTPPSPHESDYFGHGSFGGLAKSPSAFSLSSQGQGMLGERRPSDYMMAPVSPRMNGGANVMKRMDNIAPGPFTQGRSLEVAGVHQRDVSTSSRASSRDQRQPLEQRPLEQRRPSTSDRRPSTAHSQRSQKSQNRSPEQRRHNKSPEQRRSPPARPPRPDENVDRFLEALQSDTERSPVFNTNFQFNSSRDERHHNLSDPAVHPPRAELLPQQTNSQSRAPSPTASYASFGSGYMNGRTNSRPTTPQDASYVPFSYKQAGDKPLVPAEALIPSPNGMANTGIDLHFGMSGSSLDSRQAEPKLPQVDADGFMPPRAAWNADRPSTSNGETKRAPNEMRRPSLPGKSVSPPRKTHSAKDSNASSNYSRSLRSSPSKISNGSKSSQSSVGSAKLDEKPMQPEPPITEVFTPPRSVGMGAYFHPQESPLDPAIQQGMFVRLPPQDQRRPSADSRAPMERAVPAPSAPPAPAAPLAAPVLPREWETRAKSPAPAPTSRGKCRGCGEGITGKSVKAADGRLPGRYHKQCFVCTTCRAPFLTSEFYVHNNAPYCAHHYHEANGSLCRRCNHGIEGAYLETDRRERFHTACFACATCGIKLDGGEYFEVAGRPLCERHAFARAPSPGPGRGGYGPRGRGGPWLGPPPGVGRPEKRRTRLMMM</sequence>
<evidence type="ECO:0000256" key="1">
    <source>
        <dbReference type="ARBA" id="ARBA00022723"/>
    </source>
</evidence>
<dbReference type="Gene3D" id="2.10.110.10">
    <property type="entry name" value="Cysteine Rich Protein"/>
    <property type="match status" value="2"/>
</dbReference>
<dbReference type="OrthoDB" id="1112565at2759"/>
<feature type="compositionally biased region" description="Gly residues" evidence="5">
    <location>
        <begin position="771"/>
        <end position="785"/>
    </location>
</feature>
<evidence type="ECO:0000259" key="6">
    <source>
        <dbReference type="PROSITE" id="PS50023"/>
    </source>
</evidence>
<evidence type="ECO:0000256" key="2">
    <source>
        <dbReference type="ARBA" id="ARBA00022833"/>
    </source>
</evidence>
<accession>A0A6G1HL83</accession>
<feature type="compositionally biased region" description="Basic and acidic residues" evidence="5">
    <location>
        <begin position="308"/>
        <end position="318"/>
    </location>
</feature>
<dbReference type="PROSITE" id="PS50064">
    <property type="entry name" value="ZF_PARP_2"/>
    <property type="match status" value="1"/>
</dbReference>
<dbReference type="GO" id="GO:0030695">
    <property type="term" value="F:GTPase regulator activity"/>
    <property type="evidence" value="ECO:0007669"/>
    <property type="project" value="UniProtKB-ARBA"/>
</dbReference>
<dbReference type="PROSITE" id="PS50023">
    <property type="entry name" value="LIM_DOMAIN_2"/>
    <property type="match status" value="2"/>
</dbReference>
<feature type="compositionally biased region" description="Polar residues" evidence="5">
    <location>
        <begin position="177"/>
        <end position="186"/>
    </location>
</feature>
<dbReference type="CDD" id="cd08368">
    <property type="entry name" value="LIM"/>
    <property type="match status" value="1"/>
</dbReference>
<dbReference type="PROSITE" id="PS00478">
    <property type="entry name" value="LIM_DOMAIN_1"/>
    <property type="match status" value="1"/>
</dbReference>
<feature type="compositionally biased region" description="Basic residues" evidence="5">
    <location>
        <begin position="796"/>
        <end position="805"/>
    </location>
</feature>
<evidence type="ECO:0000313" key="8">
    <source>
        <dbReference type="EMBL" id="KAF2396770.1"/>
    </source>
</evidence>
<feature type="compositionally biased region" description="Polar residues" evidence="5">
    <location>
        <begin position="275"/>
        <end position="287"/>
    </location>
</feature>
<dbReference type="Pfam" id="PF00412">
    <property type="entry name" value="LIM"/>
    <property type="match status" value="2"/>
</dbReference>
<feature type="compositionally biased region" description="Basic and acidic residues" evidence="5">
    <location>
        <begin position="479"/>
        <end position="489"/>
    </location>
</feature>
<feature type="domain" description="LIM zinc-binding" evidence="6">
    <location>
        <begin position="709"/>
        <end position="769"/>
    </location>
</feature>
<dbReference type="GO" id="GO:0008270">
    <property type="term" value="F:zinc ion binding"/>
    <property type="evidence" value="ECO:0007669"/>
    <property type="project" value="InterPro"/>
</dbReference>
<dbReference type="GO" id="GO:0003677">
    <property type="term" value="F:DNA binding"/>
    <property type="evidence" value="ECO:0007669"/>
    <property type="project" value="InterPro"/>
</dbReference>
<feature type="compositionally biased region" description="Low complexity" evidence="5">
    <location>
        <begin position="509"/>
        <end position="539"/>
    </location>
</feature>
<name>A0A6G1HL83_9PEZI</name>
<feature type="region of interest" description="Disordered" evidence="5">
    <location>
        <begin position="439"/>
        <end position="559"/>
    </location>
</feature>
<gene>
    <name evidence="8" type="ORF">EJ06DRAFT_170680</name>
</gene>
<reference evidence="8" key="1">
    <citation type="journal article" date="2020" name="Stud. Mycol.">
        <title>101 Dothideomycetes genomes: a test case for predicting lifestyles and emergence of pathogens.</title>
        <authorList>
            <person name="Haridas S."/>
            <person name="Albert R."/>
            <person name="Binder M."/>
            <person name="Bloem J."/>
            <person name="Labutti K."/>
            <person name="Salamov A."/>
            <person name="Andreopoulos B."/>
            <person name="Baker S."/>
            <person name="Barry K."/>
            <person name="Bills G."/>
            <person name="Bluhm B."/>
            <person name="Cannon C."/>
            <person name="Castanera R."/>
            <person name="Culley D."/>
            <person name="Daum C."/>
            <person name="Ezra D."/>
            <person name="Gonzalez J."/>
            <person name="Henrissat B."/>
            <person name="Kuo A."/>
            <person name="Liang C."/>
            <person name="Lipzen A."/>
            <person name="Lutzoni F."/>
            <person name="Magnuson J."/>
            <person name="Mondo S."/>
            <person name="Nolan M."/>
            <person name="Ohm R."/>
            <person name="Pangilinan J."/>
            <person name="Park H.-J."/>
            <person name="Ramirez L."/>
            <person name="Alfaro M."/>
            <person name="Sun H."/>
            <person name="Tritt A."/>
            <person name="Yoshinaga Y."/>
            <person name="Zwiers L.-H."/>
            <person name="Turgeon B."/>
            <person name="Goodwin S."/>
            <person name="Spatafora J."/>
            <person name="Crous P."/>
            <person name="Grigoriev I."/>
        </authorList>
    </citation>
    <scope>NUCLEOTIDE SEQUENCE</scope>
    <source>
        <strain evidence="8">CBS 262.69</strain>
    </source>
</reference>